<organism evidence="2 3">
    <name type="scientific">Theileria parva</name>
    <name type="common">East coast fever infection agent</name>
    <dbReference type="NCBI Taxonomy" id="5875"/>
    <lineage>
        <taxon>Eukaryota</taxon>
        <taxon>Sar</taxon>
        <taxon>Alveolata</taxon>
        <taxon>Apicomplexa</taxon>
        <taxon>Aconoidasida</taxon>
        <taxon>Piroplasmida</taxon>
        <taxon>Theileriidae</taxon>
        <taxon>Theileria</taxon>
    </lineage>
</organism>
<feature type="region of interest" description="Disordered" evidence="1">
    <location>
        <begin position="232"/>
        <end position="259"/>
    </location>
</feature>
<proteinExistence type="predicted"/>
<reference evidence="2 3" key="1">
    <citation type="journal article" date="2005" name="Science">
        <title>Genome sequence of Theileria parva, a bovine pathogen that transforms lymphocytes.</title>
        <authorList>
            <person name="Gardner M.J."/>
            <person name="Bishop R."/>
            <person name="Shah T."/>
            <person name="de Villiers E.P."/>
            <person name="Carlton J.M."/>
            <person name="Hall N."/>
            <person name="Ren Q."/>
            <person name="Paulsen I.T."/>
            <person name="Pain A."/>
            <person name="Berriman M."/>
            <person name="Wilson R.J.M."/>
            <person name="Sato S."/>
            <person name="Ralph S.A."/>
            <person name="Mann D.J."/>
            <person name="Xiong Z."/>
            <person name="Shallom S.J."/>
            <person name="Weidman J."/>
            <person name="Jiang L."/>
            <person name="Lynn J."/>
            <person name="Weaver B."/>
            <person name="Shoaibi A."/>
            <person name="Domingo A.R."/>
            <person name="Wasawo D."/>
            <person name="Crabtree J."/>
            <person name="Wortman J.R."/>
            <person name="Haas B."/>
            <person name="Angiuoli S.V."/>
            <person name="Creasy T.H."/>
            <person name="Lu C."/>
            <person name="Suh B."/>
            <person name="Silva J.C."/>
            <person name="Utterback T.R."/>
            <person name="Feldblyum T.V."/>
            <person name="Pertea M."/>
            <person name="Allen J."/>
            <person name="Nierman W.C."/>
            <person name="Taracha E.L.N."/>
            <person name="Salzberg S.L."/>
            <person name="White O.R."/>
            <person name="Fitzhugh H.A."/>
            <person name="Morzaria S."/>
            <person name="Venter J.C."/>
            <person name="Fraser C.M."/>
            <person name="Nene V."/>
        </authorList>
    </citation>
    <scope>NUCLEOTIDE SEQUENCE [LARGE SCALE GENOMIC DNA]</scope>
    <source>
        <strain evidence="2 3">Muguga</strain>
    </source>
</reference>
<feature type="compositionally biased region" description="Basic and acidic residues" evidence="1">
    <location>
        <begin position="242"/>
        <end position="257"/>
    </location>
</feature>
<dbReference type="AlphaFoldDB" id="Q4N7Y6"/>
<keyword evidence="3" id="KW-1185">Reference proteome</keyword>
<feature type="region of interest" description="Disordered" evidence="1">
    <location>
        <begin position="397"/>
        <end position="437"/>
    </location>
</feature>
<evidence type="ECO:0000313" key="3">
    <source>
        <dbReference type="Proteomes" id="UP000001949"/>
    </source>
</evidence>
<dbReference type="STRING" id="5875.Q4N7Y6"/>
<dbReference type="Proteomes" id="UP000001949">
    <property type="component" value="Unassembled WGS sequence"/>
</dbReference>
<name>Q4N7Y6_THEPA</name>
<dbReference type="KEGG" id="tpv:TP01_0684"/>
<gene>
    <name evidence="2" type="ordered locus">TP01_0684</name>
</gene>
<evidence type="ECO:0000256" key="1">
    <source>
        <dbReference type="SAM" id="MobiDB-lite"/>
    </source>
</evidence>
<dbReference type="RefSeq" id="XP_766205.1">
    <property type="nucleotide sequence ID" value="XM_761112.1"/>
</dbReference>
<dbReference type="VEuPathDB" id="PiroplasmaDB:TpMuguga_01g00684"/>
<protein>
    <submittedName>
        <fullName evidence="2">Uncharacterized protein</fullName>
    </submittedName>
</protein>
<dbReference type="GeneID" id="3502755"/>
<dbReference type="EMBL" id="AAGK01000001">
    <property type="protein sequence ID" value="EAN33922.1"/>
    <property type="molecule type" value="Genomic_DNA"/>
</dbReference>
<dbReference type="InParanoid" id="Q4N7Y6"/>
<accession>Q4N7Y6</accession>
<sequence>MQDGQGLIKKFLDYKPVTVLLINKVIESNPDTRVVDVIWETDNTLLMAYEVSVCAYLSMKYMAILHKNYNFTLFVWDNRGKLWSNMTKHRFNMRELKFYFEDKNDLKSIEQLSKSYVVYLNHFKYVLDFNFDEKWRERFGPKLARNLQYNLLENSISIQFQSSIKITLESNIRNIKLVNDKMEGVARVVRSGLMCKRPFKYEFPEYYEFVNNIDMSIDSYVDPVQAFLESSSQAQDENVLEESDRKTYEESVERSTDSEDDATFVELDITIRKPKKGIVYRKSDKYIEYTCGLGFGITNIIESTHKDQISGSEGATVESSGTEEATISLDETLKSIDETLNFIDQTLSSIDKKLTVLENNENLRDKSTDLSYKIPKSLDEKYNFLQKHTRSLTEKYNSLFKKHNSPDKTTDKSSNTTDNTPNTVDKPTNSMDKPTNSMDKRLIWSTDNYDEPIVRVILFDGPGVKYLLGQKRNYTIHFFSCMDNWQEITGKTLNLGTLRMIDRRGDEIRYPNIITHFTKFQLYVKPYAACHRIMYKEQEIWASREKGVITELDFLILQILENKVNLYFRDKTVKRFKLSNGQISLISKGNSTYKQH</sequence>
<feature type="compositionally biased region" description="Low complexity" evidence="1">
    <location>
        <begin position="412"/>
        <end position="429"/>
    </location>
</feature>
<comment type="caution">
    <text evidence="2">The sequence shown here is derived from an EMBL/GenBank/DDBJ whole genome shotgun (WGS) entry which is preliminary data.</text>
</comment>
<evidence type="ECO:0000313" key="2">
    <source>
        <dbReference type="EMBL" id="EAN33922.1"/>
    </source>
</evidence>